<evidence type="ECO:0000313" key="2">
    <source>
        <dbReference type="Proteomes" id="UP000095038"/>
    </source>
</evidence>
<dbReference type="InParanoid" id="A0A1D2VJ99"/>
<dbReference type="GeneID" id="30965381"/>
<proteinExistence type="predicted"/>
<dbReference type="AlphaFoldDB" id="A0A1D2VJ99"/>
<organism evidence="1 2">
    <name type="scientific">Ascoidea rubescens DSM 1968</name>
    <dbReference type="NCBI Taxonomy" id="1344418"/>
    <lineage>
        <taxon>Eukaryota</taxon>
        <taxon>Fungi</taxon>
        <taxon>Dikarya</taxon>
        <taxon>Ascomycota</taxon>
        <taxon>Saccharomycotina</taxon>
        <taxon>Saccharomycetes</taxon>
        <taxon>Ascoideaceae</taxon>
        <taxon>Ascoidea</taxon>
    </lineage>
</organism>
<name>A0A1D2VJ99_9ASCO</name>
<dbReference type="RefSeq" id="XP_020047940.1">
    <property type="nucleotide sequence ID" value="XM_020191745.1"/>
</dbReference>
<dbReference type="EMBL" id="KV454479">
    <property type="protein sequence ID" value="ODV61633.1"/>
    <property type="molecule type" value="Genomic_DNA"/>
</dbReference>
<gene>
    <name evidence="1" type="ORF">ASCRUDRAFT_70106</name>
</gene>
<evidence type="ECO:0000313" key="1">
    <source>
        <dbReference type="EMBL" id="ODV61633.1"/>
    </source>
</evidence>
<sequence>MSDVQTQLSKNNQIKNKIKSSFASWLAAAAAAGQLIKKGYKKSTHYTAVGAKKLYKPIDAVVPSKQTLKSSKDFLFNKYPSLYDGYRRVPNSKVIREGIVSWFKRYKDVCLDYIKKFLSGPMGFIKIIFSLIVAEMADNKDLIKKLSAKVPKQVKD</sequence>
<protein>
    <submittedName>
        <fullName evidence="1">Uncharacterized protein</fullName>
    </submittedName>
</protein>
<dbReference type="Proteomes" id="UP000095038">
    <property type="component" value="Unassembled WGS sequence"/>
</dbReference>
<accession>A0A1D2VJ99</accession>
<reference evidence="2" key="1">
    <citation type="submission" date="2016-05" db="EMBL/GenBank/DDBJ databases">
        <title>Comparative genomics of biotechnologically important yeasts.</title>
        <authorList>
            <consortium name="DOE Joint Genome Institute"/>
            <person name="Riley R."/>
            <person name="Haridas S."/>
            <person name="Wolfe K.H."/>
            <person name="Lopes M.R."/>
            <person name="Hittinger C.T."/>
            <person name="Goker M."/>
            <person name="Salamov A."/>
            <person name="Wisecaver J."/>
            <person name="Long T.M."/>
            <person name="Aerts A.L."/>
            <person name="Barry K."/>
            <person name="Choi C."/>
            <person name="Clum A."/>
            <person name="Coughlan A.Y."/>
            <person name="Deshpande S."/>
            <person name="Douglass A.P."/>
            <person name="Hanson S.J."/>
            <person name="Klenk H.-P."/>
            <person name="Labutti K."/>
            <person name="Lapidus A."/>
            <person name="Lindquist E."/>
            <person name="Lipzen A."/>
            <person name="Meier-Kolthoff J.P."/>
            <person name="Ohm R.A."/>
            <person name="Otillar R.P."/>
            <person name="Pangilinan J."/>
            <person name="Peng Y."/>
            <person name="Rokas A."/>
            <person name="Rosa C.A."/>
            <person name="Scheuner C."/>
            <person name="Sibirny A.A."/>
            <person name="Slot J.C."/>
            <person name="Stielow J.B."/>
            <person name="Sun H."/>
            <person name="Kurtzman C.P."/>
            <person name="Blackwell M."/>
            <person name="Grigoriev I.V."/>
            <person name="Jeffries T.W."/>
        </authorList>
    </citation>
    <scope>NUCLEOTIDE SEQUENCE [LARGE SCALE GENOMIC DNA]</scope>
    <source>
        <strain evidence="2">DSM 1968</strain>
    </source>
</reference>
<keyword evidence="2" id="KW-1185">Reference proteome</keyword>